<dbReference type="Proteomes" id="UP000019402">
    <property type="component" value="Unassembled WGS sequence"/>
</dbReference>
<evidence type="ECO:0008006" key="3">
    <source>
        <dbReference type="Google" id="ProtNLM"/>
    </source>
</evidence>
<name>W7Y8R8_9BACT</name>
<dbReference type="eggNOG" id="ENOG502ZBZT">
    <property type="taxonomic scope" value="Bacteria"/>
</dbReference>
<dbReference type="EMBL" id="BAMD01000051">
    <property type="protein sequence ID" value="GAF04632.1"/>
    <property type="molecule type" value="Genomic_DNA"/>
</dbReference>
<dbReference type="Gene3D" id="1.10.3540.10">
    <property type="entry name" value="uncharacterized protein from magnetospirillum magneticum domain"/>
    <property type="match status" value="1"/>
</dbReference>
<evidence type="ECO:0000313" key="2">
    <source>
        <dbReference type="Proteomes" id="UP000019402"/>
    </source>
</evidence>
<proteinExistence type="predicted"/>
<gene>
    <name evidence="1" type="ORF">JCM21142_93344</name>
</gene>
<dbReference type="RefSeq" id="WP_027470971.1">
    <property type="nucleotide sequence ID" value="NZ_BAMD01000051.1"/>
</dbReference>
<sequence>MEDVIKYDFSFTASSLRRNDMVMVAKNLIGREKLNLEQELGRGKGATGKRILRECNKRIAKLTHEQIDLLIDGDLITQNHMAFLAICKLHSFIRDFVVDVVREKLLVYDYGLTEGEYISFYRRKAELHSEMESLKESTQRKIKQVTFKILEQAGLIDGVKTKVIQAQILDHKVCRTIVSDDKEWLKVFLLTDQDINSWTEY</sequence>
<dbReference type="InterPro" id="IPR014948">
    <property type="entry name" value="BrxA"/>
</dbReference>
<dbReference type="Pfam" id="PF08849">
    <property type="entry name" value="BrxA"/>
    <property type="match status" value="1"/>
</dbReference>
<organism evidence="1 2">
    <name type="scientific">Saccharicrinis fermentans DSM 9555 = JCM 21142</name>
    <dbReference type="NCBI Taxonomy" id="869213"/>
    <lineage>
        <taxon>Bacteria</taxon>
        <taxon>Pseudomonadati</taxon>
        <taxon>Bacteroidota</taxon>
        <taxon>Bacteroidia</taxon>
        <taxon>Marinilabiliales</taxon>
        <taxon>Marinilabiliaceae</taxon>
        <taxon>Saccharicrinis</taxon>
    </lineage>
</organism>
<dbReference type="OrthoDB" id="981635at2"/>
<reference evidence="1 2" key="1">
    <citation type="journal article" date="2014" name="Genome Announc.">
        <title>Draft Genome Sequence of Cytophaga fermentans JCM 21142T, a Facultative Anaerobe Isolated from Marine Mud.</title>
        <authorList>
            <person name="Starns D."/>
            <person name="Oshima K."/>
            <person name="Suda W."/>
            <person name="Iino T."/>
            <person name="Yuki M."/>
            <person name="Inoue J."/>
            <person name="Kitamura K."/>
            <person name="Iida T."/>
            <person name="Darby A."/>
            <person name="Hattori M."/>
            <person name="Ohkuma M."/>
        </authorList>
    </citation>
    <scope>NUCLEOTIDE SEQUENCE [LARGE SCALE GENOMIC DNA]</scope>
    <source>
        <strain evidence="1 2">JCM 21142</strain>
    </source>
</reference>
<keyword evidence="2" id="KW-1185">Reference proteome</keyword>
<comment type="caution">
    <text evidence="1">The sequence shown here is derived from an EMBL/GenBank/DDBJ whole genome shotgun (WGS) entry which is preliminary data.</text>
</comment>
<dbReference type="AlphaFoldDB" id="W7Y8R8"/>
<dbReference type="InterPro" id="IPR023137">
    <property type="entry name" value="BrxA_sf"/>
</dbReference>
<dbReference type="STRING" id="869213.GCA_000517085_01055"/>
<accession>W7Y8R8</accession>
<evidence type="ECO:0000313" key="1">
    <source>
        <dbReference type="EMBL" id="GAF04632.1"/>
    </source>
</evidence>
<protein>
    <recommendedName>
        <fullName evidence="3">Inner membrane protein</fullName>
    </recommendedName>
</protein>